<evidence type="ECO:0000256" key="10">
    <source>
        <dbReference type="SAM" id="MobiDB-lite"/>
    </source>
</evidence>
<feature type="transmembrane region" description="Helical" evidence="11">
    <location>
        <begin position="285"/>
        <end position="302"/>
    </location>
</feature>
<dbReference type="HOGENOM" id="CLU_015041_3_0_5"/>
<evidence type="ECO:0000259" key="13">
    <source>
        <dbReference type="Pfam" id="PF16327"/>
    </source>
</evidence>
<feature type="transmembrane region" description="Helical" evidence="11">
    <location>
        <begin position="461"/>
        <end position="480"/>
    </location>
</feature>
<keyword evidence="4" id="KW-0997">Cell inner membrane</keyword>
<dbReference type="eggNOG" id="COG1138">
    <property type="taxonomic scope" value="Bacteria"/>
</dbReference>
<evidence type="ECO:0000256" key="2">
    <source>
        <dbReference type="ARBA" id="ARBA00009186"/>
    </source>
</evidence>
<feature type="transmembrane region" description="Helical" evidence="11">
    <location>
        <begin position="348"/>
        <end position="367"/>
    </location>
</feature>
<evidence type="ECO:0000256" key="7">
    <source>
        <dbReference type="ARBA" id="ARBA00022989"/>
    </source>
</evidence>
<dbReference type="STRING" id="1150469.RSPPHO_01681"/>
<dbReference type="Proteomes" id="UP000033220">
    <property type="component" value="Chromosome DSM 122"/>
</dbReference>
<keyword evidence="3" id="KW-1003">Cell membrane</keyword>
<keyword evidence="8 11" id="KW-0472">Membrane</keyword>
<evidence type="ECO:0000256" key="8">
    <source>
        <dbReference type="ARBA" id="ARBA00023136"/>
    </source>
</evidence>
<dbReference type="NCBIfam" id="TIGR00353">
    <property type="entry name" value="nrfE"/>
    <property type="match status" value="1"/>
</dbReference>
<dbReference type="Pfam" id="PF01578">
    <property type="entry name" value="Cytochrom_C_asm"/>
    <property type="match status" value="1"/>
</dbReference>
<dbReference type="InterPro" id="IPR003567">
    <property type="entry name" value="Cyt_c_biogenesis"/>
</dbReference>
<reference evidence="14 15" key="1">
    <citation type="submission" date="2012-02" db="EMBL/GenBank/DDBJ databases">
        <title>Shotgun genome sequence of Phaeospirillum photometricum DSM 122.</title>
        <authorList>
            <person name="Duquesne K."/>
            <person name="Sturgis J."/>
        </authorList>
    </citation>
    <scope>NUCLEOTIDE SEQUENCE [LARGE SCALE GENOMIC DNA]</scope>
    <source>
        <strain evidence="15">DSM122</strain>
    </source>
</reference>
<feature type="transmembrane region" description="Helical" evidence="11">
    <location>
        <begin position="486"/>
        <end position="504"/>
    </location>
</feature>
<feature type="transmembrane region" description="Helical" evidence="11">
    <location>
        <begin position="130"/>
        <end position="147"/>
    </location>
</feature>
<evidence type="ECO:0000256" key="3">
    <source>
        <dbReference type="ARBA" id="ARBA00022475"/>
    </source>
</evidence>
<evidence type="ECO:0000256" key="1">
    <source>
        <dbReference type="ARBA" id="ARBA00004429"/>
    </source>
</evidence>
<dbReference type="PRINTS" id="PR01411">
    <property type="entry name" value="CCMFBIOGNSIS"/>
</dbReference>
<name>H6SJZ2_PARPM</name>
<dbReference type="InterPro" id="IPR003568">
    <property type="entry name" value="Cyt_c_biogenesis_CcmF"/>
</dbReference>
<evidence type="ECO:0000256" key="11">
    <source>
        <dbReference type="SAM" id="Phobius"/>
    </source>
</evidence>
<feature type="transmembrane region" description="Helical" evidence="11">
    <location>
        <begin position="78"/>
        <end position="96"/>
    </location>
</feature>
<keyword evidence="7 11" id="KW-1133">Transmembrane helix</keyword>
<dbReference type="GO" id="GO:0020037">
    <property type="term" value="F:heme binding"/>
    <property type="evidence" value="ECO:0007669"/>
    <property type="project" value="InterPro"/>
</dbReference>
<comment type="function">
    <text evidence="9">Required for the biogenesis of c-type cytochromes. Possible subunit of a heme lyase.</text>
</comment>
<accession>H6SJZ2</accession>
<dbReference type="InterPro" id="IPR032523">
    <property type="entry name" value="CcmF_C"/>
</dbReference>
<organism evidence="14 15">
    <name type="scientific">Pararhodospirillum photometricum DSM 122</name>
    <dbReference type="NCBI Taxonomy" id="1150469"/>
    <lineage>
        <taxon>Bacteria</taxon>
        <taxon>Pseudomonadati</taxon>
        <taxon>Pseudomonadota</taxon>
        <taxon>Alphaproteobacteria</taxon>
        <taxon>Rhodospirillales</taxon>
        <taxon>Rhodospirillaceae</taxon>
        <taxon>Pararhodospirillum</taxon>
    </lineage>
</organism>
<dbReference type="Pfam" id="PF16327">
    <property type="entry name" value="CcmF_C"/>
    <property type="match status" value="1"/>
</dbReference>
<feature type="domain" description="Cytochrome c-type biogenesis protein CcmF C-terminal" evidence="13">
    <location>
        <begin position="351"/>
        <end position="678"/>
    </location>
</feature>
<proteinExistence type="inferred from homology"/>
<dbReference type="GO" id="GO:0017004">
    <property type="term" value="P:cytochrome complex assembly"/>
    <property type="evidence" value="ECO:0007669"/>
    <property type="project" value="UniProtKB-KW"/>
</dbReference>
<keyword evidence="6" id="KW-0201">Cytochrome c-type biogenesis</keyword>
<sequence>MGAWPPVPGPINRVPRACGPGDVASFSPALEMMSMIAEFGHFCLVLALCVAAAQSLLPLLGARHGNVAWMEAGRRASFALFPLIAAAFGALTYAYVVSDFSLVNVIENSHTDKPLLYKVSGVWGNHEGSLLLWIVILAAFSFAMSLLGGSLPPALRARALAIQALIITGFLLFILFTSNPFLRVPEGMAPINGQGLNPMLQDPGLAFHPPMLYAGYVGFSMAFSLAIAALIEGRVDAAWARWVRPWTLIAWVFLTLGIALGSWWAYYELGWGGWWYWDPVENASFIPWLAGTALLHSAIVVEKRDSLKAWTVFLAIVTFSLSLVGTFLVRSGVITSVHAFATDPTRGLFILILLAVTIGGSLTLFAVRAPVLKAGGLFAPVSREGSLLVNNLLMSTASLTVLLGTLYPLIADAFQWGKVTVGAPFFNSVFVPLMVPMVALMAVGPMLSWKRADLAGALGRLKVAFGAAVGIALLTYGLAGGGLAEVGAAFGFGLAAWLAVGTLVDLSERLRLGREPWTEVQRRLRLQPRATWGLVLGHLGTALVVVGIAGNTAWKQEAVQALKPGESKDLAGTTFTLVDVALEEGPNYTSITGTVRLTRDGQEIAVLHPERRAYRTPPMPTTESAIHTNGLSDTHAVIGEPTGDGGFVTRFYYEPAVPFLWYGALLMSLGGLMSVSDRRHRVGAPRRAPREARSLAS</sequence>
<dbReference type="PANTHER" id="PTHR43653:SF1">
    <property type="entry name" value="CYTOCHROME C-TYPE BIOGENESIS PROTEIN CCMF"/>
    <property type="match status" value="1"/>
</dbReference>
<feature type="transmembrane region" description="Helical" evidence="11">
    <location>
        <begin position="309"/>
        <end position="328"/>
    </location>
</feature>
<dbReference type="PRINTS" id="PR01410">
    <property type="entry name" value="CCBIOGENESIS"/>
</dbReference>
<dbReference type="AlphaFoldDB" id="H6SJZ2"/>
<evidence type="ECO:0000256" key="5">
    <source>
        <dbReference type="ARBA" id="ARBA00022692"/>
    </source>
</evidence>
<feature type="transmembrane region" description="Helical" evidence="11">
    <location>
        <begin position="532"/>
        <end position="554"/>
    </location>
</feature>
<comment type="similarity">
    <text evidence="2">Belongs to the CcmF/CycK/Ccl1/NrfE/CcsA family.</text>
</comment>
<feature type="transmembrane region" description="Helical" evidence="11">
    <location>
        <begin position="39"/>
        <end position="57"/>
    </location>
</feature>
<dbReference type="PATRIC" id="fig|1150469.3.peg.1895"/>
<dbReference type="GO" id="GO:0005886">
    <property type="term" value="C:plasma membrane"/>
    <property type="evidence" value="ECO:0007669"/>
    <property type="project" value="UniProtKB-SubCell"/>
</dbReference>
<evidence type="ECO:0000256" key="9">
    <source>
        <dbReference type="ARBA" id="ARBA00037230"/>
    </source>
</evidence>
<dbReference type="NCBIfam" id="NF007691">
    <property type="entry name" value="PRK10369.1"/>
    <property type="match status" value="1"/>
</dbReference>
<keyword evidence="15" id="KW-1185">Reference proteome</keyword>
<feature type="domain" description="Cytochrome c assembly protein" evidence="12">
    <location>
        <begin position="123"/>
        <end position="331"/>
    </location>
</feature>
<gene>
    <name evidence="14" type="ORF">RSPPHO_01681</name>
</gene>
<feature type="compositionally biased region" description="Basic and acidic residues" evidence="10">
    <location>
        <begin position="688"/>
        <end position="697"/>
    </location>
</feature>
<evidence type="ECO:0000259" key="12">
    <source>
        <dbReference type="Pfam" id="PF01578"/>
    </source>
</evidence>
<feature type="region of interest" description="Disordered" evidence="10">
    <location>
        <begin position="678"/>
        <end position="697"/>
    </location>
</feature>
<feature type="transmembrane region" description="Helical" evidence="11">
    <location>
        <begin position="430"/>
        <end position="449"/>
    </location>
</feature>
<evidence type="ECO:0000313" key="15">
    <source>
        <dbReference type="Proteomes" id="UP000033220"/>
    </source>
</evidence>
<keyword evidence="5 11" id="KW-0812">Transmembrane</keyword>
<dbReference type="EMBL" id="HE663493">
    <property type="protein sequence ID" value="CCG08307.1"/>
    <property type="molecule type" value="Genomic_DNA"/>
</dbReference>
<evidence type="ECO:0000256" key="4">
    <source>
        <dbReference type="ARBA" id="ARBA00022519"/>
    </source>
</evidence>
<dbReference type="GO" id="GO:0015232">
    <property type="term" value="F:heme transmembrane transporter activity"/>
    <property type="evidence" value="ECO:0007669"/>
    <property type="project" value="InterPro"/>
</dbReference>
<dbReference type="KEGG" id="rpm:RSPPHO_01681"/>
<feature type="transmembrane region" description="Helical" evidence="11">
    <location>
        <begin position="659"/>
        <end position="676"/>
    </location>
</feature>
<evidence type="ECO:0000256" key="6">
    <source>
        <dbReference type="ARBA" id="ARBA00022748"/>
    </source>
</evidence>
<protein>
    <submittedName>
        <fullName evidence="14">Cytochrome c-type biogenesis protein CcmF</fullName>
    </submittedName>
</protein>
<comment type="subcellular location">
    <subcellularLocation>
        <location evidence="1">Cell inner membrane</location>
        <topology evidence="1">Multi-pass membrane protein</topology>
    </subcellularLocation>
</comment>
<dbReference type="InterPro" id="IPR002541">
    <property type="entry name" value="Cyt_c_assembly"/>
</dbReference>
<feature type="transmembrane region" description="Helical" evidence="11">
    <location>
        <begin position="159"/>
        <end position="178"/>
    </location>
</feature>
<feature type="transmembrane region" description="Helical" evidence="11">
    <location>
        <begin position="243"/>
        <end position="265"/>
    </location>
</feature>
<feature type="transmembrane region" description="Helical" evidence="11">
    <location>
        <begin position="211"/>
        <end position="231"/>
    </location>
</feature>
<evidence type="ECO:0000313" key="14">
    <source>
        <dbReference type="EMBL" id="CCG08307.1"/>
    </source>
</evidence>
<feature type="transmembrane region" description="Helical" evidence="11">
    <location>
        <begin position="388"/>
        <end position="410"/>
    </location>
</feature>
<dbReference type="PANTHER" id="PTHR43653">
    <property type="entry name" value="CYTOCHROME C ASSEMBLY PROTEIN-RELATED"/>
    <property type="match status" value="1"/>
</dbReference>